<dbReference type="EMBL" id="JAUCEY010000008">
    <property type="protein sequence ID" value="MDM5455442.1"/>
    <property type="molecule type" value="Genomic_DNA"/>
</dbReference>
<evidence type="ECO:0000256" key="1">
    <source>
        <dbReference type="SAM" id="Phobius"/>
    </source>
</evidence>
<dbReference type="AlphaFoldDB" id="A0AAW7IYX7"/>
<feature type="transmembrane region" description="Helical" evidence="1">
    <location>
        <begin position="60"/>
        <end position="86"/>
    </location>
</feature>
<keyword evidence="1" id="KW-1133">Transmembrane helix</keyword>
<accession>A0AAW7IYX7</accession>
<keyword evidence="1" id="KW-0472">Membrane</keyword>
<evidence type="ECO:0000313" key="2">
    <source>
        <dbReference type="EMBL" id="MDM5455442.1"/>
    </source>
</evidence>
<feature type="transmembrane region" description="Helical" evidence="1">
    <location>
        <begin position="35"/>
        <end position="54"/>
    </location>
</feature>
<dbReference type="InterPro" id="IPR036259">
    <property type="entry name" value="MFS_trans_sf"/>
</dbReference>
<dbReference type="Gene3D" id="1.20.1250.20">
    <property type="entry name" value="MFS general substrate transporter like domains"/>
    <property type="match status" value="1"/>
</dbReference>
<evidence type="ECO:0008006" key="4">
    <source>
        <dbReference type="Google" id="ProtNLM"/>
    </source>
</evidence>
<comment type="caution">
    <text evidence="2">The sequence shown here is derived from an EMBL/GenBank/DDBJ whole genome shotgun (WGS) entry which is preliminary data.</text>
</comment>
<gene>
    <name evidence="2" type="ORF">QUF89_25490</name>
</gene>
<protein>
    <recommendedName>
        <fullName evidence="4">Major facilitator superfamily (MFS) profile domain-containing protein</fullName>
    </recommendedName>
</protein>
<evidence type="ECO:0000313" key="3">
    <source>
        <dbReference type="Proteomes" id="UP001234602"/>
    </source>
</evidence>
<keyword evidence="1" id="KW-0812">Transmembrane</keyword>
<proteinExistence type="predicted"/>
<dbReference type="Proteomes" id="UP001234602">
    <property type="component" value="Unassembled WGS sequence"/>
</dbReference>
<reference evidence="2" key="1">
    <citation type="submission" date="2023-06" db="EMBL/GenBank/DDBJ databases">
        <title>Comparative genomics of Bacillaceae isolates and their secondary metabolite potential.</title>
        <authorList>
            <person name="Song L."/>
            <person name="Nielsen L.J."/>
            <person name="Mohite O."/>
            <person name="Xu X."/>
            <person name="Weber T."/>
            <person name="Kovacs A.T."/>
        </authorList>
    </citation>
    <scope>NUCLEOTIDE SEQUENCE</scope>
    <source>
        <strain evidence="2">D8_B_37</strain>
    </source>
</reference>
<name>A0AAW7IYX7_9BACI</name>
<organism evidence="2 3">
    <name type="scientific">Peribacillus simplex</name>
    <dbReference type="NCBI Taxonomy" id="1478"/>
    <lineage>
        <taxon>Bacteria</taxon>
        <taxon>Bacillati</taxon>
        <taxon>Bacillota</taxon>
        <taxon>Bacilli</taxon>
        <taxon>Bacillales</taxon>
        <taxon>Bacillaceae</taxon>
        <taxon>Peribacillus</taxon>
    </lineage>
</organism>
<sequence>MDDWRFFLGFISSGESVPYGFILQSETPKQIMGRVSAVATSLQTFSMLIAPAVGSLLAKWLGVSLVLMGAGGATCLLGALVLIFIVRRINIQKDIHEKQFQA</sequence>
<feature type="transmembrane region" description="Helical" evidence="1">
    <location>
        <begin position="6"/>
        <end position="23"/>
    </location>
</feature>
<dbReference type="SUPFAM" id="SSF103473">
    <property type="entry name" value="MFS general substrate transporter"/>
    <property type="match status" value="1"/>
</dbReference>